<dbReference type="GO" id="GO:0006313">
    <property type="term" value="P:DNA transposition"/>
    <property type="evidence" value="ECO:0007669"/>
    <property type="project" value="InterPro"/>
</dbReference>
<reference evidence="7 8" key="1">
    <citation type="submission" date="2015-10" db="EMBL/GenBank/DDBJ databases">
        <title>Draft genome sequence of Streptomyces canus DSM 40017, type strain for the species Streptomyces canus.</title>
        <authorList>
            <person name="Ruckert C."/>
            <person name="Winkler A."/>
            <person name="Kalinowski J."/>
            <person name="Kampfer P."/>
            <person name="Glaeser S."/>
        </authorList>
    </citation>
    <scope>NUCLEOTIDE SEQUENCE [LARGE SCALE GENOMIC DNA]</scope>
    <source>
        <strain evidence="7 8">DSM 40017</strain>
    </source>
</reference>
<evidence type="ECO:0000259" key="5">
    <source>
        <dbReference type="Pfam" id="PF01526"/>
    </source>
</evidence>
<evidence type="ECO:0000313" key="7">
    <source>
        <dbReference type="EMBL" id="KUN57274.1"/>
    </source>
</evidence>
<dbReference type="EMBL" id="LMWU01000075">
    <property type="protein sequence ID" value="KUN57274.1"/>
    <property type="molecule type" value="Genomic_DNA"/>
</dbReference>
<gene>
    <name evidence="7" type="ORF">AQJ46_48185</name>
</gene>
<evidence type="ECO:0000256" key="2">
    <source>
        <dbReference type="ARBA" id="ARBA00022578"/>
    </source>
</evidence>
<protein>
    <submittedName>
        <fullName evidence="7">Transposase</fullName>
    </submittedName>
</protein>
<evidence type="ECO:0000259" key="6">
    <source>
        <dbReference type="Pfam" id="PF13700"/>
    </source>
</evidence>
<dbReference type="GO" id="GO:0003677">
    <property type="term" value="F:DNA binding"/>
    <property type="evidence" value="ECO:0007669"/>
    <property type="project" value="UniProtKB-KW"/>
</dbReference>
<name>A0A117QW45_9ACTN</name>
<feature type="domain" description="Tn3 transposase DDE" evidence="5">
    <location>
        <begin position="575"/>
        <end position="955"/>
    </location>
</feature>
<dbReference type="NCBIfam" id="NF033527">
    <property type="entry name" value="transpos_Tn3"/>
    <property type="match status" value="1"/>
</dbReference>
<dbReference type="Pfam" id="PF01526">
    <property type="entry name" value="DDE_Tnp_Tn3"/>
    <property type="match status" value="1"/>
</dbReference>
<evidence type="ECO:0000313" key="8">
    <source>
        <dbReference type="Proteomes" id="UP000053669"/>
    </source>
</evidence>
<dbReference type="RefSeq" id="WP_059211702.1">
    <property type="nucleotide sequence ID" value="NZ_KQ948684.1"/>
</dbReference>
<sequence>MRQEWSPEELLANWTLVNGDWELVANKSGTTRLGFSLLLKFFELEGRFPDVLEEVPPAAVEYVADLVKVPATDFAKYLLVGRTAEYHRKQIREALGFRPSTVADEKALAEWLAVEVCPVELVEDRQREALLVECRARKIEPPGRTRVEKVLVAARGKWEKTFCARTIGRLGEAGTARLLSLVAEDNEAGTTLLAALKRDPGAVGLDSLLTEITKLNDVRKLGLPDELFTDCSEKLVAAWRARAIKMYPSDFRDTSEDVRITLLAALCSSRQAEITDALVDLLVALVHKINARAERRVEKQLTAELKKVRGKEGILFKLATAAVDKPDEVVRRALFPVVGEKTLKDLVAEAKANEKVFKAKVRTTLRSSYSSYYRQMLPPLLNTLGFKCNNTAYRPVMDAMKLLKKYADVDGKTRFYDSVEDEPPMDGVVRKDWREAVVDDKGKVERIPYELCVLVALRDALRRREIHVEGAARWRNPEDDLPGDFEATRAVHYAAIRQPLNPRAFIADLKKRMTAGLDQLSRALADGSAGGVKVTTRKGEPWITVPKLEPLAEPTGLAALKEEVARRWGVLDLLDVLKNADFLTGFTEEFSSVAAYERIERDVLQRRLLLALFALGTNMGIRAIVATGEHGESEAALRHVRRHFITVDNLRAAVTRLVNATFAARDTAWWGGGTACASDSKKFGSWSSNFMTEYHARYGGNGVMIYWHVERKNVCIYSQLKSCSSSEVAAMIEGLLRPCTDAEIESNYVDTHGASVVGFAFTELLKNIGSVRLYRPDDTPPGWPTLGASLTRPIRWELIEQQYDQMVKYATALRLGTAEAEQVLRRFTRGGPKHPTYQALEELGRAVRTIFACDCLASPGLRREIHGGLQVVENWNSANTVLHYGKDGALTGPDKEHAETSMLALHLLQSALVHVNTLLVQRVLAEPAWASKLSDEDRRGLTALFWSNVNPYGTFRLDMDKRLDLGSAIAVPRPRTPTHQAARSTSKSR</sequence>
<evidence type="ECO:0000256" key="3">
    <source>
        <dbReference type="ARBA" id="ARBA00023125"/>
    </source>
</evidence>
<comment type="similarity">
    <text evidence="1">Belongs to the transposase 7 family.</text>
</comment>
<evidence type="ECO:0000256" key="4">
    <source>
        <dbReference type="ARBA" id="ARBA00023172"/>
    </source>
</evidence>
<dbReference type="Proteomes" id="UP000053669">
    <property type="component" value="Unassembled WGS sequence"/>
</dbReference>
<organism evidence="7 8">
    <name type="scientific">Streptomyces canus</name>
    <dbReference type="NCBI Taxonomy" id="58343"/>
    <lineage>
        <taxon>Bacteria</taxon>
        <taxon>Bacillati</taxon>
        <taxon>Actinomycetota</taxon>
        <taxon>Actinomycetes</taxon>
        <taxon>Kitasatosporales</taxon>
        <taxon>Streptomycetaceae</taxon>
        <taxon>Streptomyces</taxon>
        <taxon>Streptomyces aurantiacus group</taxon>
    </lineage>
</organism>
<dbReference type="InterPro" id="IPR047653">
    <property type="entry name" value="Tn3-like_transpos"/>
</dbReference>
<dbReference type="Pfam" id="PF13700">
    <property type="entry name" value="DUF4158"/>
    <property type="match status" value="1"/>
</dbReference>
<keyword evidence="3" id="KW-0238">DNA-binding</keyword>
<proteinExistence type="inferred from homology"/>
<accession>A0A117QW45</accession>
<dbReference type="GO" id="GO:0004803">
    <property type="term" value="F:transposase activity"/>
    <property type="evidence" value="ECO:0007669"/>
    <property type="project" value="InterPro"/>
</dbReference>
<dbReference type="InterPro" id="IPR025296">
    <property type="entry name" value="DUF4158"/>
</dbReference>
<dbReference type="InterPro" id="IPR002513">
    <property type="entry name" value="Tn3_Tnp_DDE_dom"/>
</dbReference>
<dbReference type="AlphaFoldDB" id="A0A117QW45"/>
<evidence type="ECO:0000256" key="1">
    <source>
        <dbReference type="ARBA" id="ARBA00009402"/>
    </source>
</evidence>
<comment type="caution">
    <text evidence="7">The sequence shown here is derived from an EMBL/GenBank/DDBJ whole genome shotgun (WGS) entry which is preliminary data.</text>
</comment>
<keyword evidence="4" id="KW-0233">DNA recombination</keyword>
<keyword evidence="2" id="KW-0815">Transposition</keyword>
<feature type="domain" description="DUF4158" evidence="6">
    <location>
        <begin position="3"/>
        <end position="153"/>
    </location>
</feature>